<accession>A0A2R5GNT6</accession>
<feature type="transmembrane region" description="Helical" evidence="2">
    <location>
        <begin position="597"/>
        <end position="619"/>
    </location>
</feature>
<comment type="caution">
    <text evidence="3">The sequence shown here is derived from an EMBL/GenBank/DDBJ whole genome shotgun (WGS) entry which is preliminary data.</text>
</comment>
<reference evidence="3 4" key="1">
    <citation type="submission" date="2017-12" db="EMBL/GenBank/DDBJ databases">
        <title>Sequencing, de novo assembly and annotation of complete genome of a new Thraustochytrid species, strain FCC1311.</title>
        <authorList>
            <person name="Sedici K."/>
            <person name="Godart F."/>
            <person name="Aiese Cigliano R."/>
            <person name="Sanseverino W."/>
            <person name="Barakat M."/>
            <person name="Ortet P."/>
            <person name="Marechal E."/>
            <person name="Cagnac O."/>
            <person name="Amato A."/>
        </authorList>
    </citation>
    <scope>NUCLEOTIDE SEQUENCE [LARGE SCALE GENOMIC DNA]</scope>
</reference>
<evidence type="ECO:0000256" key="1">
    <source>
        <dbReference type="SAM" id="MobiDB-lite"/>
    </source>
</evidence>
<feature type="transmembrane region" description="Helical" evidence="2">
    <location>
        <begin position="640"/>
        <end position="665"/>
    </location>
</feature>
<feature type="region of interest" description="Disordered" evidence="1">
    <location>
        <begin position="706"/>
        <end position="741"/>
    </location>
</feature>
<evidence type="ECO:0000256" key="2">
    <source>
        <dbReference type="SAM" id="Phobius"/>
    </source>
</evidence>
<evidence type="ECO:0000313" key="3">
    <source>
        <dbReference type="EMBL" id="GBG32285.1"/>
    </source>
</evidence>
<keyword evidence="2" id="KW-0812">Transmembrane</keyword>
<dbReference type="Proteomes" id="UP000241890">
    <property type="component" value="Unassembled WGS sequence"/>
</dbReference>
<dbReference type="EMBL" id="BEYU01000119">
    <property type="protein sequence ID" value="GBG32285.1"/>
    <property type="molecule type" value="Genomic_DNA"/>
</dbReference>
<feature type="transmembrane region" description="Helical" evidence="2">
    <location>
        <begin position="428"/>
        <end position="452"/>
    </location>
</feature>
<protein>
    <submittedName>
        <fullName evidence="3">Uncharacterized protein</fullName>
    </submittedName>
</protein>
<feature type="transmembrane region" description="Helical" evidence="2">
    <location>
        <begin position="529"/>
        <end position="550"/>
    </location>
</feature>
<organism evidence="3 4">
    <name type="scientific">Hondaea fermentalgiana</name>
    <dbReference type="NCBI Taxonomy" id="2315210"/>
    <lineage>
        <taxon>Eukaryota</taxon>
        <taxon>Sar</taxon>
        <taxon>Stramenopiles</taxon>
        <taxon>Bigyra</taxon>
        <taxon>Labyrinthulomycetes</taxon>
        <taxon>Thraustochytrida</taxon>
        <taxon>Thraustochytriidae</taxon>
        <taxon>Hondaea</taxon>
    </lineage>
</organism>
<feature type="transmembrane region" description="Helical" evidence="2">
    <location>
        <begin position="473"/>
        <end position="497"/>
    </location>
</feature>
<sequence length="999" mass="111404">MLQMVDLEAASSASTASAEDRATALGNEAGFSNTDADQYTWRTTNKGTSLPPRHVWKRQNCCVPLDLLLENFDVKVQRARLQRGILFYIVWIIVLLIFAFWAFGRADSALLYTGAQIHLSLSSTAFFSHSYILFDQIAATQIVNTDADISVNRTSPLHERFLQDTSCPAAEVKTVDELSTEYKQQIRPYDVDSLQEYFAYHADILSLRLCQPGSALGVCHDVSNQAQKRSMVSPADSGLLVEFDAEDATDIDWFVSSVELHPSSDTLCFAGFNDGDDGPDDNLLNRLWTESIASTSALASFDRCLAIPYGSQSGCFIGTRDWHMNTLNTSLSNASFVERIQDLQYTMQVNFLNESTAESNAYEFAWVDGNTRTLSTAVVTVNEPAKAMFVARLSFQISLSGMAKSSQQVLALAQLGDIATQNGDLNAVATFVAVVLILAIAYIGFGTLFPLARACCAIHSRSTRIAHYRKYRSWWDAVDFVLLALYCFFLVLLQTGIQSNDFDFSSSEAGPSECESESFGINFNRIKQIMALLLLCIMLRIMKYISLVPALSQTWTAIVSGFFYYTPALIILMMLWVVFAMVNLIVLHHRYEQFNSFYNAILAILTMHIDSGSSAWTALMQGQHLTGTPSEAATDTTVRFFVYLWLFEFFVVIPFAALAISAFYFSIVFTDAHHRQRSEQAIADARASKAEAVLARLRENAANALRPPSYASFPPALAQQRGNNTYGGDQDVEGRDQDDDNGQEFATRLDKILDSYARFPDEQAGVGPSPVVRRLHAWATGLRVSVQNAGRSVVRGFRRARQFCSLSERSLATPPDLAQLPSRFIGENNALYRLQVFAVRPENVNKVFVSYSEIAAVIGTKPNGKRVAVPEKMILDIMSLVGSGNVYYANVKLRHEMQSILRSNAKALNKPSAADIAAAEGRRRRINIAQWQDAKTDVAEIHAMTERLRKLEDSSKFSLEILLHDFRNLHENQNRMLADIESIRQSINLLRSPRVPRDD</sequence>
<keyword evidence="2" id="KW-1133">Transmembrane helix</keyword>
<evidence type="ECO:0000313" key="4">
    <source>
        <dbReference type="Proteomes" id="UP000241890"/>
    </source>
</evidence>
<gene>
    <name evidence="3" type="ORF">FCC1311_085102</name>
</gene>
<keyword evidence="2" id="KW-0472">Membrane</keyword>
<dbReference type="AlphaFoldDB" id="A0A2R5GNT6"/>
<dbReference type="InParanoid" id="A0A2R5GNT6"/>
<feature type="transmembrane region" description="Helical" evidence="2">
    <location>
        <begin position="85"/>
        <end position="103"/>
    </location>
</feature>
<proteinExistence type="predicted"/>
<keyword evidence="4" id="KW-1185">Reference proteome</keyword>
<feature type="transmembrane region" description="Helical" evidence="2">
    <location>
        <begin position="562"/>
        <end position="585"/>
    </location>
</feature>
<name>A0A2R5GNT6_9STRA</name>